<dbReference type="PRINTS" id="PR00455">
    <property type="entry name" value="HTHTETR"/>
</dbReference>
<dbReference type="PANTHER" id="PTHR30055">
    <property type="entry name" value="HTH-TYPE TRANSCRIPTIONAL REGULATOR RUTR"/>
    <property type="match status" value="1"/>
</dbReference>
<dbReference type="Gene3D" id="1.10.357.10">
    <property type="entry name" value="Tetracycline Repressor, domain 2"/>
    <property type="match status" value="1"/>
</dbReference>
<sequence>MDPVIAPPPKGTALALIDAAIALFGTKGFAATSTREIAERAETNVASISYHFGGKDGLRRACAEEFVRRMHEILGPPVALEHLSPTEAETLLKNLLHVMTVRVLTESSNALMVNFVIREITEKSETIDIFYNSLIAVAHKRLSMLWSIATGARADSPETALRAFSVIGQVVYFRLGSEIVLRRMGWAELGREQAEDIYRVLQRNLDALLDQARRAAP</sequence>
<dbReference type="InterPro" id="IPR009057">
    <property type="entry name" value="Homeodomain-like_sf"/>
</dbReference>
<accession>A0ABX3MU24</accession>
<dbReference type="Gene3D" id="1.10.10.60">
    <property type="entry name" value="Homeodomain-like"/>
    <property type="match status" value="1"/>
</dbReference>
<dbReference type="Pfam" id="PF00440">
    <property type="entry name" value="TetR_N"/>
    <property type="match status" value="1"/>
</dbReference>
<dbReference type="InterPro" id="IPR050109">
    <property type="entry name" value="HTH-type_TetR-like_transc_reg"/>
</dbReference>
<dbReference type="EMBL" id="MPZS01000001">
    <property type="protein sequence ID" value="OOY13789.1"/>
    <property type="molecule type" value="Genomic_DNA"/>
</dbReference>
<evidence type="ECO:0000256" key="1">
    <source>
        <dbReference type="ARBA" id="ARBA00023125"/>
    </source>
</evidence>
<proteinExistence type="predicted"/>
<name>A0ABX3MU24_9RHOB</name>
<evidence type="ECO:0000259" key="3">
    <source>
        <dbReference type="PROSITE" id="PS50977"/>
    </source>
</evidence>
<comment type="caution">
    <text evidence="4">The sequence shown here is derived from an EMBL/GenBank/DDBJ whole genome shotgun (WGS) entry which is preliminary data.</text>
</comment>
<keyword evidence="5" id="KW-1185">Reference proteome</keyword>
<dbReference type="InterPro" id="IPR036271">
    <property type="entry name" value="Tet_transcr_reg_TetR-rel_C_sf"/>
</dbReference>
<evidence type="ECO:0000256" key="2">
    <source>
        <dbReference type="PROSITE-ProRule" id="PRU00335"/>
    </source>
</evidence>
<dbReference type="PROSITE" id="PS50977">
    <property type="entry name" value="HTH_TETR_2"/>
    <property type="match status" value="1"/>
</dbReference>
<protein>
    <recommendedName>
        <fullName evidence="3">HTH tetR-type domain-containing protein</fullName>
    </recommendedName>
</protein>
<dbReference type="Pfam" id="PF09209">
    <property type="entry name" value="CecR_C"/>
    <property type="match status" value="1"/>
</dbReference>
<keyword evidence="1 2" id="KW-0238">DNA-binding</keyword>
<dbReference type="InterPro" id="IPR001647">
    <property type="entry name" value="HTH_TetR"/>
</dbReference>
<evidence type="ECO:0000313" key="4">
    <source>
        <dbReference type="EMBL" id="OOY13789.1"/>
    </source>
</evidence>
<organism evidence="4 5">
    <name type="scientific">Thioclava marina</name>
    <dbReference type="NCBI Taxonomy" id="1915077"/>
    <lineage>
        <taxon>Bacteria</taxon>
        <taxon>Pseudomonadati</taxon>
        <taxon>Pseudomonadota</taxon>
        <taxon>Alphaproteobacteria</taxon>
        <taxon>Rhodobacterales</taxon>
        <taxon>Paracoccaceae</taxon>
        <taxon>Thioclava</taxon>
    </lineage>
</organism>
<evidence type="ECO:0000313" key="5">
    <source>
        <dbReference type="Proteomes" id="UP000242224"/>
    </source>
</evidence>
<dbReference type="PANTHER" id="PTHR30055:SF235">
    <property type="entry name" value="TRANSCRIPTIONAL REGULATORY PROTEIN"/>
    <property type="match status" value="1"/>
</dbReference>
<dbReference type="InterPro" id="IPR015292">
    <property type="entry name" value="Tscrpt_reg_YbiH_C"/>
</dbReference>
<gene>
    <name evidence="4" type="ORF">BMG00_08515</name>
</gene>
<dbReference type="SUPFAM" id="SSF48498">
    <property type="entry name" value="Tetracyclin repressor-like, C-terminal domain"/>
    <property type="match status" value="1"/>
</dbReference>
<feature type="domain" description="HTH tetR-type" evidence="3">
    <location>
        <begin position="10"/>
        <end position="70"/>
    </location>
</feature>
<reference evidence="4 5" key="1">
    <citation type="submission" date="2016-11" db="EMBL/GenBank/DDBJ databases">
        <title>A multilocus sequence analysis scheme for characterization of bacteria in the genus Thioclava.</title>
        <authorList>
            <person name="Liu Y."/>
            <person name="Shao Z."/>
        </authorList>
    </citation>
    <scope>NUCLEOTIDE SEQUENCE [LARGE SCALE GENOMIC DNA]</scope>
    <source>
        <strain evidence="4 5">11.10-0-13</strain>
    </source>
</reference>
<dbReference type="Proteomes" id="UP000242224">
    <property type="component" value="Unassembled WGS sequence"/>
</dbReference>
<dbReference type="SUPFAM" id="SSF46689">
    <property type="entry name" value="Homeodomain-like"/>
    <property type="match status" value="1"/>
</dbReference>
<feature type="DNA-binding region" description="H-T-H motif" evidence="2">
    <location>
        <begin position="33"/>
        <end position="52"/>
    </location>
</feature>